<sequence length="101" mass="11942">MELTELEREELIKKIAERVVSLRLTPLAIVLLESSKPLSFAFNQLLVFFQPIVTSVINPVPYEKLVLLFEDRNNLELLIKEIEKREDEYDRERKNKKNISN</sequence>
<dbReference type="EMBL" id="DSZH01000025">
    <property type="protein sequence ID" value="HGU47037.1"/>
    <property type="molecule type" value="Genomic_DNA"/>
</dbReference>
<dbReference type="EMBL" id="DTBX01000040">
    <property type="protein sequence ID" value="HGQ55035.1"/>
    <property type="molecule type" value="Genomic_DNA"/>
</dbReference>
<gene>
    <name evidence="3" type="ORF">ENT60_00540</name>
    <name evidence="2" type="ORF">ENU28_01050</name>
</gene>
<evidence type="ECO:0000313" key="2">
    <source>
        <dbReference type="EMBL" id="HGQ55035.1"/>
    </source>
</evidence>
<dbReference type="AlphaFoldDB" id="A0A7C4S1C4"/>
<accession>A0A7C4S1C4</accession>
<protein>
    <submittedName>
        <fullName evidence="3">Uncharacterized protein</fullName>
    </submittedName>
</protein>
<comment type="caution">
    <text evidence="3">The sequence shown here is derived from an EMBL/GenBank/DDBJ whole genome shotgun (WGS) entry which is preliminary data.</text>
</comment>
<organism evidence="3">
    <name type="scientific">candidate division WOR-3 bacterium</name>
    <dbReference type="NCBI Taxonomy" id="2052148"/>
    <lineage>
        <taxon>Bacteria</taxon>
        <taxon>Bacteria division WOR-3</taxon>
    </lineage>
</organism>
<evidence type="ECO:0000313" key="3">
    <source>
        <dbReference type="EMBL" id="HGU47037.1"/>
    </source>
</evidence>
<evidence type="ECO:0000256" key="1">
    <source>
        <dbReference type="SAM" id="Coils"/>
    </source>
</evidence>
<reference evidence="3" key="1">
    <citation type="journal article" date="2020" name="mSystems">
        <title>Genome- and Community-Level Interaction Insights into Carbon Utilization and Element Cycling Functions of Hydrothermarchaeota in Hydrothermal Sediment.</title>
        <authorList>
            <person name="Zhou Z."/>
            <person name="Liu Y."/>
            <person name="Xu W."/>
            <person name="Pan J."/>
            <person name="Luo Z.H."/>
            <person name="Li M."/>
        </authorList>
    </citation>
    <scope>NUCLEOTIDE SEQUENCE [LARGE SCALE GENOMIC DNA]</scope>
    <source>
        <strain evidence="3">SpSt-594</strain>
        <strain evidence="2">SpSt-655</strain>
    </source>
</reference>
<feature type="coiled-coil region" evidence="1">
    <location>
        <begin position="65"/>
        <end position="99"/>
    </location>
</feature>
<name>A0A7C4S1C4_UNCW3</name>
<keyword evidence="1" id="KW-0175">Coiled coil</keyword>
<proteinExistence type="predicted"/>